<keyword evidence="4" id="KW-1185">Reference proteome</keyword>
<dbReference type="STRING" id="1160718.SU9_11288"/>
<keyword evidence="1" id="KW-0472">Membrane</keyword>
<keyword evidence="1" id="KW-1133">Transmembrane helix</keyword>
<dbReference type="EMBL" id="CP072931">
    <property type="protein sequence ID" value="QTZ93517.1"/>
    <property type="molecule type" value="Genomic_DNA"/>
</dbReference>
<dbReference type="AlphaFoldDB" id="J2K3B2"/>
<reference evidence="2" key="1">
    <citation type="journal article" date="2012" name="J. Bacteriol.">
        <title>Genome Sequence of Streptomyces auratus Strain AGR0001, a Phoslactomycin-Producing Actinomycete.</title>
        <authorList>
            <person name="Han X."/>
            <person name="Li M."/>
            <person name="Ding Z."/>
            <person name="Zhao J."/>
            <person name="Ji K."/>
            <person name="Wen M."/>
            <person name="Lu T."/>
        </authorList>
    </citation>
    <scope>NUCLEOTIDE SEQUENCE [LARGE SCALE GENOMIC DNA]</scope>
    <source>
        <strain evidence="2">AGR0001</strain>
    </source>
</reference>
<sequence>MTFHTGDHAYELLARSHHHSTTHKSTSHVSHYSTGHHSPGVSFGGWWMIVVGAVIAFIWVFAKRKFGSR</sequence>
<dbReference type="KEGG" id="sauh:SU9_020315"/>
<reference evidence="3" key="2">
    <citation type="submission" date="2021-04" db="EMBL/GenBank/DDBJ databases">
        <authorList>
            <person name="Wen M.-L."/>
            <person name="Han X.-L."/>
            <person name="Xiong J."/>
        </authorList>
    </citation>
    <scope>NUCLEOTIDE SEQUENCE</scope>
    <source>
        <strain evidence="3">AGR0001</strain>
    </source>
</reference>
<dbReference type="EMBL" id="AJGV01000074">
    <property type="protein sequence ID" value="EJJ06935.1"/>
    <property type="molecule type" value="Genomic_DNA"/>
</dbReference>
<dbReference type="RefSeq" id="WP_006603822.1">
    <property type="nucleotide sequence ID" value="NZ_CP072931.1"/>
</dbReference>
<dbReference type="PATRIC" id="fig|1160718.3.peg.2285"/>
<name>J2K3B2_9ACTN</name>
<evidence type="ECO:0000313" key="4">
    <source>
        <dbReference type="Proteomes" id="UP000009036"/>
    </source>
</evidence>
<gene>
    <name evidence="3" type="ORF">SU9_020315</name>
    <name evidence="2" type="ORF">SU9_11288</name>
</gene>
<organism evidence="2">
    <name type="scientific">Streptomyces auratus AGR0001</name>
    <dbReference type="NCBI Taxonomy" id="1160718"/>
    <lineage>
        <taxon>Bacteria</taxon>
        <taxon>Bacillati</taxon>
        <taxon>Actinomycetota</taxon>
        <taxon>Actinomycetes</taxon>
        <taxon>Kitasatosporales</taxon>
        <taxon>Streptomycetaceae</taxon>
        <taxon>Streptomyces</taxon>
    </lineage>
</organism>
<dbReference type="HOGENOM" id="CLU_2773968_0_0_11"/>
<dbReference type="Proteomes" id="UP000009036">
    <property type="component" value="Chromosome"/>
</dbReference>
<evidence type="ECO:0000313" key="2">
    <source>
        <dbReference type="EMBL" id="EJJ06935.1"/>
    </source>
</evidence>
<keyword evidence="1" id="KW-0812">Transmembrane</keyword>
<accession>J2K3B2</accession>
<protein>
    <submittedName>
        <fullName evidence="2">Uncharacterized protein</fullName>
    </submittedName>
</protein>
<evidence type="ECO:0000313" key="3">
    <source>
        <dbReference type="EMBL" id="QTZ93517.1"/>
    </source>
</evidence>
<proteinExistence type="predicted"/>
<feature type="transmembrane region" description="Helical" evidence="1">
    <location>
        <begin position="43"/>
        <end position="62"/>
    </location>
</feature>
<evidence type="ECO:0000256" key="1">
    <source>
        <dbReference type="SAM" id="Phobius"/>
    </source>
</evidence>